<proteinExistence type="inferred from homology"/>
<dbReference type="InterPro" id="IPR043519">
    <property type="entry name" value="NT_sf"/>
</dbReference>
<dbReference type="InterPro" id="IPR045600">
    <property type="entry name" value="RelA/SpoT_AH_RIS"/>
</dbReference>
<dbReference type="SUPFAM" id="SSF109604">
    <property type="entry name" value="HD-domain/PDEase-like"/>
    <property type="match status" value="1"/>
</dbReference>
<keyword evidence="6" id="KW-1185">Reference proteome</keyword>
<protein>
    <submittedName>
        <fullName evidence="5">Bifunctional (P)ppGpp synthetase/guanosine-3',5'-bis(Diphosphate) 3'-pyrophosphohydrolase</fullName>
    </submittedName>
</protein>
<comment type="similarity">
    <text evidence="1">Belongs to the relA/spoT family.</text>
</comment>
<dbReference type="SUPFAM" id="SSF81301">
    <property type="entry name" value="Nucleotidyltransferase"/>
    <property type="match status" value="1"/>
</dbReference>
<evidence type="ECO:0000259" key="3">
    <source>
        <dbReference type="SMART" id="SM00471"/>
    </source>
</evidence>
<feature type="domain" description="HD/PDEase" evidence="3">
    <location>
        <begin position="56"/>
        <end position="167"/>
    </location>
</feature>
<dbReference type="Pfam" id="PF19296">
    <property type="entry name" value="RelA_AH_RIS"/>
    <property type="match status" value="1"/>
</dbReference>
<dbReference type="Gene3D" id="3.30.70.260">
    <property type="match status" value="1"/>
</dbReference>
<feature type="domain" description="RelA/SpoT" evidence="4">
    <location>
        <begin position="249"/>
        <end position="364"/>
    </location>
</feature>
<dbReference type="InterPro" id="IPR007685">
    <property type="entry name" value="RelA_SpoT"/>
</dbReference>
<dbReference type="SMART" id="SM00471">
    <property type="entry name" value="HDc"/>
    <property type="match status" value="1"/>
</dbReference>
<evidence type="ECO:0000256" key="1">
    <source>
        <dbReference type="RuleBase" id="RU003847"/>
    </source>
</evidence>
<dbReference type="SMART" id="SM00954">
    <property type="entry name" value="RelA_SpoT"/>
    <property type="match status" value="1"/>
</dbReference>
<dbReference type="Pfam" id="PF13291">
    <property type="entry name" value="ACT_4"/>
    <property type="match status" value="1"/>
</dbReference>
<dbReference type="PANTHER" id="PTHR21262:SF31">
    <property type="entry name" value="GTP PYROPHOSPHOKINASE"/>
    <property type="match status" value="1"/>
</dbReference>
<dbReference type="InterPro" id="IPR002912">
    <property type="entry name" value="ACT_dom"/>
</dbReference>
<dbReference type="EMBL" id="SRSF01000006">
    <property type="protein sequence ID" value="THH37661.1"/>
    <property type="molecule type" value="Genomic_DNA"/>
</dbReference>
<dbReference type="InterPro" id="IPR004095">
    <property type="entry name" value="TGS"/>
</dbReference>
<comment type="function">
    <text evidence="1">In eubacteria ppGpp (guanosine 3'-diphosphate 5'-diphosphate) is a mediator of the stringent response that coordinates a variety of cellular activities in response to changes in nutritional abundance.</text>
</comment>
<comment type="caution">
    <text evidence="5">The sequence shown here is derived from an EMBL/GenBank/DDBJ whole genome shotgun (WGS) entry which is preliminary data.</text>
</comment>
<dbReference type="SUPFAM" id="SSF81271">
    <property type="entry name" value="TGS-like"/>
    <property type="match status" value="1"/>
</dbReference>
<dbReference type="FunFam" id="1.10.3210.10:FF:000001">
    <property type="entry name" value="GTP pyrophosphokinase RelA"/>
    <property type="match status" value="1"/>
</dbReference>
<dbReference type="Gene3D" id="1.10.3210.10">
    <property type="entry name" value="Hypothetical protein af1432"/>
    <property type="match status" value="1"/>
</dbReference>
<gene>
    <name evidence="5" type="ORF">E4021_13275</name>
</gene>
<dbReference type="Pfam" id="PF02824">
    <property type="entry name" value="TGS"/>
    <property type="match status" value="1"/>
</dbReference>
<organism evidence="5 6">
    <name type="scientific">Neolewinella litorea</name>
    <dbReference type="NCBI Taxonomy" id="2562452"/>
    <lineage>
        <taxon>Bacteria</taxon>
        <taxon>Pseudomonadati</taxon>
        <taxon>Bacteroidota</taxon>
        <taxon>Saprospiria</taxon>
        <taxon>Saprospirales</taxon>
        <taxon>Lewinellaceae</taxon>
        <taxon>Neolewinella</taxon>
    </lineage>
</organism>
<sequence>MAEVLDITTEEQAAIRSAYEDMIASLRTPFSQEDREQMDRAFKLANYAHRHQRRKSEEPYIFHPIAVARICAEEIGLGPTAICAALLHDVVEDTPVTIEELQDEFGERIAQMVNGLTKLDSAYQSESKQAENFKKVLSTLIVDVRIVLIKMADRLHNMRTIKSMPEHKQLKIAAETSYIYAPLAHRLGLYNFRSEFLDLCMKVLERDEYNAVARKLQETKAAREKYIESFIAPLRSKLDELGYPYRIFGRPKSIYSIANKIKKKQVPFEQIYDLFAVRVILDVPREKEKLAAWATYSAITDAYQAVPSRLKDWITIPKSNGYESLHTTVVGPGARFVEVQIRSERMNEIAERGFAAHWKYKGVTNQRDVYEQWFESVRDILENPNSDTVQFLGDFRANSFFNEEVYVYTPDGDMKALPKGSTALDFAFSVHSMVGYHCQSILCDERIVPMSYELRNGDRLKVNTNPHQKPNPNWLDMVKTGKAKAKIRQALKEEKRQQGELAKEALHRKLKKLHVEDEKAAVETIARHFTEGSHVDLFYEIGQETLQISQVLKPFTVEHGKLVLAAPPASNGQPHVQEKDADSRSRRSGANRPKGTTRLLINGEPGDQLEYTMASCCNPVQGDQVFAYLTSNAGLKIHRVICPNAENLMANYDYRIMKAEWVSTSEHSFVAELKLTGLDSGKGVIERISHEITHLDLDIRSFNIAAESGTFTARISLLVRNTDQLRLATRALQNLDNVSTVSRVE</sequence>
<dbReference type="Pfam" id="PF04607">
    <property type="entry name" value="RelA_SpoT"/>
    <property type="match status" value="1"/>
</dbReference>
<dbReference type="InterPro" id="IPR004811">
    <property type="entry name" value="RelA/Spo_fam"/>
</dbReference>
<evidence type="ECO:0000313" key="5">
    <source>
        <dbReference type="EMBL" id="THH37661.1"/>
    </source>
</evidence>
<name>A0A4S4NHI0_9BACT</name>
<dbReference type="FunFam" id="3.10.20.30:FF:000002">
    <property type="entry name" value="GTP pyrophosphokinase (RelA/SpoT)"/>
    <property type="match status" value="1"/>
</dbReference>
<dbReference type="GO" id="GO:0015969">
    <property type="term" value="P:guanosine tetraphosphate metabolic process"/>
    <property type="evidence" value="ECO:0007669"/>
    <property type="project" value="InterPro"/>
</dbReference>
<dbReference type="Pfam" id="PF13328">
    <property type="entry name" value="HD_4"/>
    <property type="match status" value="1"/>
</dbReference>
<dbReference type="GO" id="GO:0016787">
    <property type="term" value="F:hydrolase activity"/>
    <property type="evidence" value="ECO:0007669"/>
    <property type="project" value="UniProtKB-KW"/>
</dbReference>
<dbReference type="RefSeq" id="WP_136459854.1">
    <property type="nucleotide sequence ID" value="NZ_SRSF01000006.1"/>
</dbReference>
<feature type="region of interest" description="Disordered" evidence="2">
    <location>
        <begin position="566"/>
        <end position="601"/>
    </location>
</feature>
<dbReference type="Gene3D" id="3.10.20.30">
    <property type="match status" value="1"/>
</dbReference>
<dbReference type="Gene3D" id="3.30.460.10">
    <property type="entry name" value="Beta Polymerase, domain 2"/>
    <property type="match status" value="1"/>
</dbReference>
<dbReference type="InterPro" id="IPR012675">
    <property type="entry name" value="Beta-grasp_dom_sf"/>
</dbReference>
<dbReference type="PANTHER" id="PTHR21262">
    <property type="entry name" value="GUANOSINE-3',5'-BIS DIPHOSPHATE 3'-PYROPHOSPHOHYDROLASE"/>
    <property type="match status" value="1"/>
</dbReference>
<dbReference type="OrthoDB" id="9805041at2"/>
<evidence type="ECO:0000256" key="2">
    <source>
        <dbReference type="SAM" id="MobiDB-lite"/>
    </source>
</evidence>
<dbReference type="GO" id="GO:0005886">
    <property type="term" value="C:plasma membrane"/>
    <property type="evidence" value="ECO:0007669"/>
    <property type="project" value="TreeGrafter"/>
</dbReference>
<feature type="compositionally biased region" description="Basic and acidic residues" evidence="2">
    <location>
        <begin position="576"/>
        <end position="585"/>
    </location>
</feature>
<reference evidence="5 6" key="1">
    <citation type="submission" date="2019-04" db="EMBL/GenBank/DDBJ databases">
        <title>Lewinella litorea sp. nov., isolated from a marine sand.</title>
        <authorList>
            <person name="Yoon J.-H."/>
        </authorList>
    </citation>
    <scope>NUCLEOTIDE SEQUENCE [LARGE SCALE GENOMIC DNA]</scope>
    <source>
        <strain evidence="5 6">HSMS-39</strain>
    </source>
</reference>
<keyword evidence="5" id="KW-0378">Hydrolase</keyword>
<dbReference type="Proteomes" id="UP000308528">
    <property type="component" value="Unassembled WGS sequence"/>
</dbReference>
<dbReference type="InterPro" id="IPR012676">
    <property type="entry name" value="TGS-like"/>
</dbReference>
<dbReference type="CDD" id="cd00077">
    <property type="entry name" value="HDc"/>
    <property type="match status" value="1"/>
</dbReference>
<dbReference type="NCBIfam" id="TIGR00691">
    <property type="entry name" value="spoT_relA"/>
    <property type="match status" value="1"/>
</dbReference>
<dbReference type="InterPro" id="IPR003607">
    <property type="entry name" value="HD/PDEase_dom"/>
</dbReference>
<evidence type="ECO:0000259" key="4">
    <source>
        <dbReference type="SMART" id="SM00954"/>
    </source>
</evidence>
<accession>A0A4S4NHI0</accession>
<dbReference type="CDD" id="cd05399">
    <property type="entry name" value="NT_Rel-Spo_like"/>
    <property type="match status" value="1"/>
</dbReference>
<dbReference type="AlphaFoldDB" id="A0A4S4NHI0"/>
<evidence type="ECO:0000313" key="6">
    <source>
        <dbReference type="Proteomes" id="UP000308528"/>
    </source>
</evidence>